<dbReference type="OrthoDB" id="9803036at2"/>
<dbReference type="AlphaFoldDB" id="C0Q8Q8"/>
<dbReference type="SUPFAM" id="SSF51161">
    <property type="entry name" value="Trimeric LpxA-like enzymes"/>
    <property type="match status" value="1"/>
</dbReference>
<gene>
    <name evidence="1" type="ordered locus">HRM2_12870</name>
</gene>
<dbReference type="Gene3D" id="2.160.10.10">
    <property type="entry name" value="Hexapeptide repeat proteins"/>
    <property type="match status" value="1"/>
</dbReference>
<dbReference type="eggNOG" id="COG0663">
    <property type="taxonomic scope" value="Bacteria"/>
</dbReference>
<dbReference type="InterPro" id="IPR011004">
    <property type="entry name" value="Trimer_LpxA-like_sf"/>
</dbReference>
<reference evidence="1 2" key="1">
    <citation type="journal article" date="2009" name="Environ. Microbiol.">
        <title>Genome sequence of Desulfobacterium autotrophicum HRM2, a marine sulfate reducer oxidizing organic carbon completely to carbon dioxide.</title>
        <authorList>
            <person name="Strittmatter A.W."/>
            <person name="Liesegang H."/>
            <person name="Rabus R."/>
            <person name="Decker I."/>
            <person name="Amann J."/>
            <person name="Andres S."/>
            <person name="Henne A."/>
            <person name="Fricke W.F."/>
            <person name="Martinez-Arias R."/>
            <person name="Bartels D."/>
            <person name="Goesmann A."/>
            <person name="Krause L."/>
            <person name="Puehler A."/>
            <person name="Klenk H.P."/>
            <person name="Richter M."/>
            <person name="Schuler M."/>
            <person name="Gloeckner F.O."/>
            <person name="Meyerdierks A."/>
            <person name="Gottschalk G."/>
            <person name="Amann R."/>
        </authorList>
    </citation>
    <scope>NUCLEOTIDE SEQUENCE [LARGE SCALE GENOMIC DNA]</scope>
    <source>
        <strain evidence="2">ATCC 43914 / DSM 3382 / HRM2</strain>
    </source>
</reference>
<dbReference type="STRING" id="177437.HRM2_12870"/>
<sequence length="179" mass="19669">MTLYAYKKTRPEIHETVFIAPTAQIIGNVHIGKHSSVWFQTVIRGDMDRISIGERTNIQDLSICHADENIPLNIGNGVTIGHNCVVHGCTIEDNCLIGMGAIVMNRAVVGTGSVIAAGAVVLEQTIIPPYSLVTGLPGKVKKRYENREEIEQYLKKMSDHYVKSARDFSAGDLFYPING</sequence>
<dbReference type="Proteomes" id="UP000000442">
    <property type="component" value="Chromosome"/>
</dbReference>
<protein>
    <submittedName>
        <fullName evidence="1">Carbonic anhydrase / acetyltransferase family protein</fullName>
    </submittedName>
</protein>
<dbReference type="PANTHER" id="PTHR13061">
    <property type="entry name" value="DYNACTIN SUBUNIT P25"/>
    <property type="match status" value="1"/>
</dbReference>
<evidence type="ECO:0000313" key="1">
    <source>
        <dbReference type="EMBL" id="ACN14398.1"/>
    </source>
</evidence>
<dbReference type="HOGENOM" id="CLU_064827_4_1_7"/>
<dbReference type="InterPro" id="IPR047324">
    <property type="entry name" value="LbH_gamma_CA-like"/>
</dbReference>
<dbReference type="InterPro" id="IPR050484">
    <property type="entry name" value="Transf_Hexapept/Carb_Anhydrase"/>
</dbReference>
<evidence type="ECO:0000313" key="2">
    <source>
        <dbReference type="Proteomes" id="UP000000442"/>
    </source>
</evidence>
<keyword evidence="2" id="KW-1185">Reference proteome</keyword>
<dbReference type="KEGG" id="dat:HRM2_12870"/>
<dbReference type="Pfam" id="PF00132">
    <property type="entry name" value="Hexapep"/>
    <property type="match status" value="2"/>
</dbReference>
<organism evidence="1 2">
    <name type="scientific">Desulforapulum autotrophicum (strain ATCC 43914 / DSM 3382 / VKM B-1955 / HRM2)</name>
    <name type="common">Desulfobacterium autotrophicum</name>
    <dbReference type="NCBI Taxonomy" id="177437"/>
    <lineage>
        <taxon>Bacteria</taxon>
        <taxon>Pseudomonadati</taxon>
        <taxon>Thermodesulfobacteriota</taxon>
        <taxon>Desulfobacteria</taxon>
        <taxon>Desulfobacterales</taxon>
        <taxon>Desulfobacteraceae</taxon>
        <taxon>Desulforapulum</taxon>
    </lineage>
</organism>
<dbReference type="CDD" id="cd04645">
    <property type="entry name" value="LbH_gamma_CA_like"/>
    <property type="match status" value="1"/>
</dbReference>
<dbReference type="RefSeq" id="WP_015903185.1">
    <property type="nucleotide sequence ID" value="NC_012108.1"/>
</dbReference>
<name>C0Q8Q8_DESAH</name>
<dbReference type="EMBL" id="CP001087">
    <property type="protein sequence ID" value="ACN14398.1"/>
    <property type="molecule type" value="Genomic_DNA"/>
</dbReference>
<proteinExistence type="predicted"/>
<dbReference type="PANTHER" id="PTHR13061:SF29">
    <property type="entry name" value="GAMMA CARBONIC ANHYDRASE-LIKE 1, MITOCHONDRIAL-RELATED"/>
    <property type="match status" value="1"/>
</dbReference>
<dbReference type="InterPro" id="IPR001451">
    <property type="entry name" value="Hexapep"/>
</dbReference>
<accession>C0Q8Q8</accession>